<dbReference type="InterPro" id="IPR017452">
    <property type="entry name" value="GPCR_Rhodpsn_7TM"/>
</dbReference>
<sequence length="399" mass="45040">MIEKGKKGEMTTPMNFELENSSYSLDPDVISNETTNANGSVSANTNEIGAWHLILPYSIIFVLAVTGNILVILTLLINKRMRTVTNVFLFNLAISDFLLGVFCMPFTLTGVLYREFLFGSALCKLIPYFQAVSVSVSAWTLVSMSVERYFAICHPLKSRKWQTLSHAYKMIALVWTGSLVCMLPVLVLSELQKIKGTDKLKCRESWPGLMAEKSFTIFLDIFLLILPLVLMSVTYSLIIRTLWQAMVISTEETENTRHKIRYCWSTSPNLNRNTASSTASTFTSTITSATSGTMSTSGAPAIRKNNSERGIIQKKRIIQMLFVVVMEFFICWSPLYAINTISLFDPNIVYTNIGYSGISFFQLLAYTSSCCNPVTYCFMNSRFRESFCKLFPCGCRKRR</sequence>
<dbReference type="PROSITE" id="PS00237">
    <property type="entry name" value="G_PROTEIN_RECEP_F1_1"/>
    <property type="match status" value="1"/>
</dbReference>
<dbReference type="InterPro" id="IPR009126">
    <property type="entry name" value="Cholcskin_rcpt"/>
</dbReference>
<keyword evidence="4 14" id="KW-0812">Transmembrane</keyword>
<dbReference type="PRINTS" id="PR00237">
    <property type="entry name" value="GPCRRHODOPSN"/>
</dbReference>
<dbReference type="SUPFAM" id="SSF81321">
    <property type="entry name" value="Family A G protein-coupled receptor-like"/>
    <property type="match status" value="1"/>
</dbReference>
<keyword evidence="9" id="KW-1015">Disulfide bond</keyword>
<comment type="caution">
    <text evidence="17">The sequence shown here is derived from an EMBL/GenBank/DDBJ whole genome shotgun (WGS) entry which is preliminary data.</text>
</comment>
<evidence type="ECO:0000256" key="1">
    <source>
        <dbReference type="ARBA" id="ARBA00004651"/>
    </source>
</evidence>
<keyword evidence="11" id="KW-0325">Glycoprotein</keyword>
<keyword evidence="8" id="KW-0564">Palmitate</keyword>
<dbReference type="EMBL" id="BPLQ01003277">
    <property type="protein sequence ID" value="GIX99194.1"/>
    <property type="molecule type" value="Genomic_DNA"/>
</dbReference>
<evidence type="ECO:0000256" key="13">
    <source>
        <dbReference type="ARBA" id="ARBA00023288"/>
    </source>
</evidence>
<dbReference type="Pfam" id="PF00001">
    <property type="entry name" value="7tm_1"/>
    <property type="match status" value="1"/>
</dbReference>
<keyword evidence="5 15" id="KW-1133">Transmembrane helix</keyword>
<keyword evidence="18" id="KW-1185">Reference proteome</keyword>
<evidence type="ECO:0000256" key="14">
    <source>
        <dbReference type="RuleBase" id="RU000688"/>
    </source>
</evidence>
<comment type="subcellular location">
    <subcellularLocation>
        <location evidence="1">Cell membrane</location>
        <topology evidence="1">Multi-pass membrane protein</topology>
    </subcellularLocation>
</comment>
<evidence type="ECO:0000256" key="9">
    <source>
        <dbReference type="ARBA" id="ARBA00023157"/>
    </source>
</evidence>
<evidence type="ECO:0000256" key="11">
    <source>
        <dbReference type="ARBA" id="ARBA00023180"/>
    </source>
</evidence>
<evidence type="ECO:0000256" key="7">
    <source>
        <dbReference type="ARBA" id="ARBA00023136"/>
    </source>
</evidence>
<evidence type="ECO:0000256" key="15">
    <source>
        <dbReference type="SAM" id="Phobius"/>
    </source>
</evidence>
<dbReference type="PRINTS" id="PR01822">
    <property type="entry name" value="CCYSTOKININR"/>
</dbReference>
<keyword evidence="12 14" id="KW-0807">Transducer</keyword>
<dbReference type="PANTHER" id="PTHR24238:SF75">
    <property type="entry name" value="CHOLECYSTOKININ-LIKE RECEPTOR AT 17D1-RELATED"/>
    <property type="match status" value="1"/>
</dbReference>
<organism evidence="17 18">
    <name type="scientific">Caerostris darwini</name>
    <dbReference type="NCBI Taxonomy" id="1538125"/>
    <lineage>
        <taxon>Eukaryota</taxon>
        <taxon>Metazoa</taxon>
        <taxon>Ecdysozoa</taxon>
        <taxon>Arthropoda</taxon>
        <taxon>Chelicerata</taxon>
        <taxon>Arachnida</taxon>
        <taxon>Araneae</taxon>
        <taxon>Araneomorphae</taxon>
        <taxon>Entelegynae</taxon>
        <taxon>Araneoidea</taxon>
        <taxon>Araneidae</taxon>
        <taxon>Caerostris</taxon>
    </lineage>
</organism>
<dbReference type="SMART" id="SM01381">
    <property type="entry name" value="7TM_GPCR_Srsx"/>
    <property type="match status" value="1"/>
</dbReference>
<evidence type="ECO:0000256" key="3">
    <source>
        <dbReference type="ARBA" id="ARBA00022475"/>
    </source>
</evidence>
<dbReference type="GO" id="GO:0008188">
    <property type="term" value="F:neuropeptide receptor activity"/>
    <property type="evidence" value="ECO:0007669"/>
    <property type="project" value="TreeGrafter"/>
</dbReference>
<feature type="transmembrane region" description="Helical" evidence="15">
    <location>
        <begin position="358"/>
        <end position="379"/>
    </location>
</feature>
<evidence type="ECO:0000256" key="4">
    <source>
        <dbReference type="ARBA" id="ARBA00022692"/>
    </source>
</evidence>
<dbReference type="Gene3D" id="1.20.1070.10">
    <property type="entry name" value="Rhodopsin 7-helix transmembrane proteins"/>
    <property type="match status" value="1"/>
</dbReference>
<evidence type="ECO:0000256" key="2">
    <source>
        <dbReference type="ARBA" id="ARBA00010663"/>
    </source>
</evidence>
<evidence type="ECO:0000256" key="12">
    <source>
        <dbReference type="ARBA" id="ARBA00023224"/>
    </source>
</evidence>
<evidence type="ECO:0000313" key="17">
    <source>
        <dbReference type="EMBL" id="GIX99194.1"/>
    </source>
</evidence>
<evidence type="ECO:0000256" key="6">
    <source>
        <dbReference type="ARBA" id="ARBA00023040"/>
    </source>
</evidence>
<dbReference type="GO" id="GO:0005886">
    <property type="term" value="C:plasma membrane"/>
    <property type="evidence" value="ECO:0007669"/>
    <property type="project" value="UniProtKB-SubCell"/>
</dbReference>
<gene>
    <name evidence="17" type="primary">cckar</name>
    <name evidence="17" type="ORF">CDAR_258931</name>
</gene>
<evidence type="ECO:0000256" key="5">
    <source>
        <dbReference type="ARBA" id="ARBA00022989"/>
    </source>
</evidence>
<comment type="similarity">
    <text evidence="2 14">Belongs to the G-protein coupled receptor 1 family.</text>
</comment>
<dbReference type="InterPro" id="IPR000276">
    <property type="entry name" value="GPCR_Rhodpsn"/>
</dbReference>
<evidence type="ECO:0000256" key="10">
    <source>
        <dbReference type="ARBA" id="ARBA00023170"/>
    </source>
</evidence>
<protein>
    <submittedName>
        <fullName evidence="17">Cholecystokinin receptor</fullName>
    </submittedName>
</protein>
<evidence type="ECO:0000259" key="16">
    <source>
        <dbReference type="PROSITE" id="PS50262"/>
    </source>
</evidence>
<keyword evidence="10 14" id="KW-0675">Receptor</keyword>
<feature type="transmembrane region" description="Helical" evidence="15">
    <location>
        <begin position="317"/>
        <end position="338"/>
    </location>
</feature>
<accession>A0AAV4PTT1</accession>
<evidence type="ECO:0000256" key="8">
    <source>
        <dbReference type="ARBA" id="ARBA00023139"/>
    </source>
</evidence>
<reference evidence="17 18" key="1">
    <citation type="submission" date="2021-06" db="EMBL/GenBank/DDBJ databases">
        <title>Caerostris darwini draft genome.</title>
        <authorList>
            <person name="Kono N."/>
            <person name="Arakawa K."/>
        </authorList>
    </citation>
    <scope>NUCLEOTIDE SEQUENCE [LARGE SCALE GENOMIC DNA]</scope>
</reference>
<keyword evidence="13" id="KW-0449">Lipoprotein</keyword>
<proteinExistence type="inferred from homology"/>
<feature type="transmembrane region" description="Helical" evidence="15">
    <location>
        <begin position="54"/>
        <end position="76"/>
    </location>
</feature>
<keyword evidence="3" id="KW-1003">Cell membrane</keyword>
<evidence type="ECO:0000313" key="18">
    <source>
        <dbReference type="Proteomes" id="UP001054837"/>
    </source>
</evidence>
<name>A0AAV4PTT1_9ARAC</name>
<keyword evidence="6 14" id="KW-0297">G-protein coupled receptor</keyword>
<dbReference type="Proteomes" id="UP001054837">
    <property type="component" value="Unassembled WGS sequence"/>
</dbReference>
<dbReference type="PROSITE" id="PS50262">
    <property type="entry name" value="G_PROTEIN_RECEP_F1_2"/>
    <property type="match status" value="1"/>
</dbReference>
<feature type="transmembrane region" description="Helical" evidence="15">
    <location>
        <begin position="125"/>
        <end position="146"/>
    </location>
</feature>
<feature type="transmembrane region" description="Helical" evidence="15">
    <location>
        <begin position="167"/>
        <end position="188"/>
    </location>
</feature>
<feature type="transmembrane region" description="Helical" evidence="15">
    <location>
        <begin position="215"/>
        <end position="238"/>
    </location>
</feature>
<keyword evidence="7 15" id="KW-0472">Membrane</keyword>
<dbReference type="PANTHER" id="PTHR24238">
    <property type="entry name" value="G-PROTEIN COUPLED RECEPTOR"/>
    <property type="match status" value="1"/>
</dbReference>
<feature type="domain" description="G-protein coupled receptors family 1 profile" evidence="16">
    <location>
        <begin position="67"/>
        <end position="376"/>
    </location>
</feature>
<dbReference type="AlphaFoldDB" id="A0AAV4PTT1"/>
<feature type="transmembrane region" description="Helical" evidence="15">
    <location>
        <begin position="88"/>
        <end position="113"/>
    </location>
</feature>